<feature type="domain" description="Fungal-type protein kinase" evidence="2">
    <location>
        <begin position="205"/>
        <end position="634"/>
    </location>
</feature>
<feature type="compositionally biased region" description="Basic and acidic residues" evidence="1">
    <location>
        <begin position="831"/>
        <end position="840"/>
    </location>
</feature>
<dbReference type="Proteomes" id="UP001215598">
    <property type="component" value="Unassembled WGS sequence"/>
</dbReference>
<feature type="compositionally biased region" description="Polar residues" evidence="1">
    <location>
        <begin position="1"/>
        <end position="11"/>
    </location>
</feature>
<comment type="caution">
    <text evidence="3">The sequence shown here is derived from an EMBL/GenBank/DDBJ whole genome shotgun (WGS) entry which is preliminary data.</text>
</comment>
<feature type="compositionally biased region" description="Pro residues" evidence="1">
    <location>
        <begin position="1004"/>
        <end position="1014"/>
    </location>
</feature>
<reference evidence="3" key="1">
    <citation type="submission" date="2023-03" db="EMBL/GenBank/DDBJ databases">
        <title>Massive genome expansion in bonnet fungi (Mycena s.s.) driven by repeated elements and novel gene families across ecological guilds.</title>
        <authorList>
            <consortium name="Lawrence Berkeley National Laboratory"/>
            <person name="Harder C.B."/>
            <person name="Miyauchi S."/>
            <person name="Viragh M."/>
            <person name="Kuo A."/>
            <person name="Thoen E."/>
            <person name="Andreopoulos B."/>
            <person name="Lu D."/>
            <person name="Skrede I."/>
            <person name="Drula E."/>
            <person name="Henrissat B."/>
            <person name="Morin E."/>
            <person name="Kohler A."/>
            <person name="Barry K."/>
            <person name="LaButti K."/>
            <person name="Morin E."/>
            <person name="Salamov A."/>
            <person name="Lipzen A."/>
            <person name="Mereny Z."/>
            <person name="Hegedus B."/>
            <person name="Baldrian P."/>
            <person name="Stursova M."/>
            <person name="Weitz H."/>
            <person name="Taylor A."/>
            <person name="Grigoriev I.V."/>
            <person name="Nagy L.G."/>
            <person name="Martin F."/>
            <person name="Kauserud H."/>
        </authorList>
    </citation>
    <scope>NUCLEOTIDE SEQUENCE</scope>
    <source>
        <strain evidence="3">CBHHK182m</strain>
    </source>
</reference>
<dbReference type="PANTHER" id="PTHR38248:SF2">
    <property type="entry name" value="FUNK1 11"/>
    <property type="match status" value="1"/>
</dbReference>
<accession>A0AAD7HGE5</accession>
<feature type="region of interest" description="Disordered" evidence="1">
    <location>
        <begin position="771"/>
        <end position="805"/>
    </location>
</feature>
<feature type="compositionally biased region" description="Low complexity" evidence="1">
    <location>
        <begin position="771"/>
        <end position="784"/>
    </location>
</feature>
<feature type="region of interest" description="Disordered" evidence="1">
    <location>
        <begin position="979"/>
        <end position="1018"/>
    </location>
</feature>
<feature type="compositionally biased region" description="Basic and acidic residues" evidence="1">
    <location>
        <begin position="1261"/>
        <end position="1272"/>
    </location>
</feature>
<dbReference type="PANTHER" id="PTHR38248">
    <property type="entry name" value="FUNK1 6"/>
    <property type="match status" value="1"/>
</dbReference>
<organism evidence="3 4">
    <name type="scientific">Mycena metata</name>
    <dbReference type="NCBI Taxonomy" id="1033252"/>
    <lineage>
        <taxon>Eukaryota</taxon>
        <taxon>Fungi</taxon>
        <taxon>Dikarya</taxon>
        <taxon>Basidiomycota</taxon>
        <taxon>Agaricomycotina</taxon>
        <taxon>Agaricomycetes</taxon>
        <taxon>Agaricomycetidae</taxon>
        <taxon>Agaricales</taxon>
        <taxon>Marasmiineae</taxon>
        <taxon>Mycenaceae</taxon>
        <taxon>Mycena</taxon>
    </lineage>
</organism>
<evidence type="ECO:0000313" key="3">
    <source>
        <dbReference type="EMBL" id="KAJ7719907.1"/>
    </source>
</evidence>
<keyword evidence="4" id="KW-1185">Reference proteome</keyword>
<dbReference type="AlphaFoldDB" id="A0AAD7HGE5"/>
<feature type="region of interest" description="Disordered" evidence="1">
    <location>
        <begin position="829"/>
        <end position="849"/>
    </location>
</feature>
<dbReference type="InterPro" id="IPR011009">
    <property type="entry name" value="Kinase-like_dom_sf"/>
</dbReference>
<feature type="region of interest" description="Disordered" evidence="1">
    <location>
        <begin position="1"/>
        <end position="75"/>
    </location>
</feature>
<evidence type="ECO:0000259" key="2">
    <source>
        <dbReference type="Pfam" id="PF17667"/>
    </source>
</evidence>
<proteinExistence type="predicted"/>
<name>A0AAD7HGE5_9AGAR</name>
<dbReference type="EMBL" id="JARKIB010000246">
    <property type="protein sequence ID" value="KAJ7719907.1"/>
    <property type="molecule type" value="Genomic_DNA"/>
</dbReference>
<sequence length="1278" mass="141437">MSHSIPDSSPLFTPPSDTGELPPTSGSRGVDDASALPEAPATPSKKEPTAASLKATPRTKKPGHTGLTWANTSEARKHDAPATKFVWQNMLKQNFAGIVPVVEFLQELMPPSASEGSAITNIVRNPRVVAALSEFKKEAKRANEAKDENGDANQFISYLKTIVSGFLPGRIPFIEDTHKTVFKSLDEGHYTKPDITFSRPGSTESPKAWHDAGMVVELKHRLDIFDEEGRIIDSDEAIKALVQLAKSARSLLMASNACYVYIISAFRHGTARIFRFDHAAFWATTAFDWTTETTIFPTFFFRLYNPAGDGDGMDGDDDTISIPTRTDKVKMFDALCTHDFYNEMYQSVDEATKNSLWIKAVRFSNVGGERIPEIVRAFTIGSILSYSDGLFSRATHVYRVILEDDAHLEKPPIYALKDVWRQACRRPEVDFYDTIAKHCIEKDVKMDGMARCYGSVDLSVSNGALTPTWDPTRHRTRRTAKGSSFQRCHTRSLLTPVGKPLKFFPSTKAMVQALHHTVLPNARLDHEIAFQAGVLHRDISDGNVLFEETAADADPKGFLVDWDYAEFTPEGLKNFENWFPERKDEQDQYKNLDKSLKDITGTLPFMAIQILKNDGVSHQPHHDLESIYWLLVWMILRHTKHTHSDGQLACSNLFDPTGITTKQGWSALPTPLGTKSQLFRLAQGLRRAVWLQNLAPRIEDDPYNDSPEPVSITYKVFRAVFEAELAKEWPTDDAALPFKVPSAYPTNNQSQVGSLVKEVVLRQATRASVQASGSLASAQGSGSLKRSREGNDNDSSTAAPAGDPNAFSLLRDEAAAPFSIHPIRYSTLSSKKAEPADRSPKSSSCPWVFPTPKPPAPPFSFLAAYRSHRTFLGPISTAFLPMVPGSPPSGSPILPEWACLDILKRPLMISIQEMSLHCPYVSSEEVVLQAMDRHPRAKLECTSGKYSYCVHPAMVADLEPSRERPSSVPGIVFHREGTVECKRPASKQSGGNNSFGHGGGTDPPYNPPTPPSIPQAPVNPFRVTRRIVPTVFRSPKRSLGRESNEIGSTVIVRAARNFGRTFHSGSTLPPAFELSSSTSSSSVTLFHSTRESNLRSFIRNGVSPNTQDPQPNELYYAAAFYLASTVENGAAHVLHYHPRPQAVVDPVAVLAFTFRPTVLLGSSPNEDGFLFKTKIIRVPASPQHAQHVAHLQFSAFVRKNWDKNLTEQEKDEADSYDFIVAPICQKVSTATALSFKWLRAPREHVGGSMAASRRSQSSGERNLEVEAQERMTARPRLG</sequence>
<dbReference type="InterPro" id="IPR040976">
    <property type="entry name" value="Pkinase_fungal"/>
</dbReference>
<evidence type="ECO:0000313" key="4">
    <source>
        <dbReference type="Proteomes" id="UP001215598"/>
    </source>
</evidence>
<evidence type="ECO:0000256" key="1">
    <source>
        <dbReference type="SAM" id="MobiDB-lite"/>
    </source>
</evidence>
<feature type="region of interest" description="Disordered" evidence="1">
    <location>
        <begin position="1246"/>
        <end position="1278"/>
    </location>
</feature>
<dbReference type="Gene3D" id="1.10.510.10">
    <property type="entry name" value="Transferase(Phosphotransferase) domain 1"/>
    <property type="match status" value="1"/>
</dbReference>
<dbReference type="SUPFAM" id="SSF56112">
    <property type="entry name" value="Protein kinase-like (PK-like)"/>
    <property type="match status" value="1"/>
</dbReference>
<dbReference type="Pfam" id="PF17667">
    <property type="entry name" value="Pkinase_fungal"/>
    <property type="match status" value="1"/>
</dbReference>
<gene>
    <name evidence="3" type="ORF">B0H16DRAFT_1794062</name>
</gene>
<protein>
    <recommendedName>
        <fullName evidence="2">Fungal-type protein kinase domain-containing protein</fullName>
    </recommendedName>
</protein>